<evidence type="ECO:0000313" key="1">
    <source>
        <dbReference type="EMBL" id="GIY30465.1"/>
    </source>
</evidence>
<reference evidence="1 2" key="1">
    <citation type="submission" date="2021-06" db="EMBL/GenBank/DDBJ databases">
        <title>Caerostris darwini draft genome.</title>
        <authorList>
            <person name="Kono N."/>
            <person name="Arakawa K."/>
        </authorList>
    </citation>
    <scope>NUCLEOTIDE SEQUENCE [LARGE SCALE GENOMIC DNA]</scope>
</reference>
<dbReference type="AlphaFoldDB" id="A0AAV4S8G8"/>
<dbReference type="Proteomes" id="UP001054837">
    <property type="component" value="Unassembled WGS sequence"/>
</dbReference>
<evidence type="ECO:0000313" key="2">
    <source>
        <dbReference type="Proteomes" id="UP001054837"/>
    </source>
</evidence>
<accession>A0AAV4S8G8</accession>
<comment type="caution">
    <text evidence="1">The sequence shown here is derived from an EMBL/GenBank/DDBJ whole genome shotgun (WGS) entry which is preliminary data.</text>
</comment>
<sequence length="105" mass="11714">MRPWCVLRSLRLKQRYTSHGSLILMITAGIKSIVGGDPGLPLVNGNYIALDTPPAYYSDHFLCLLAKVAKIHICLGLNSEQFLITNKYGKYSIYGLANIHSYVKD</sequence>
<proteinExistence type="predicted"/>
<protein>
    <submittedName>
        <fullName evidence="1">Uncharacterized protein</fullName>
    </submittedName>
</protein>
<gene>
    <name evidence="1" type="ORF">CDAR_504681</name>
</gene>
<organism evidence="1 2">
    <name type="scientific">Caerostris darwini</name>
    <dbReference type="NCBI Taxonomy" id="1538125"/>
    <lineage>
        <taxon>Eukaryota</taxon>
        <taxon>Metazoa</taxon>
        <taxon>Ecdysozoa</taxon>
        <taxon>Arthropoda</taxon>
        <taxon>Chelicerata</taxon>
        <taxon>Arachnida</taxon>
        <taxon>Araneae</taxon>
        <taxon>Araneomorphae</taxon>
        <taxon>Entelegynae</taxon>
        <taxon>Araneoidea</taxon>
        <taxon>Araneidae</taxon>
        <taxon>Caerostris</taxon>
    </lineage>
</organism>
<name>A0AAV4S8G8_9ARAC</name>
<keyword evidence="2" id="KW-1185">Reference proteome</keyword>
<dbReference type="EMBL" id="BPLQ01007492">
    <property type="protein sequence ID" value="GIY30465.1"/>
    <property type="molecule type" value="Genomic_DNA"/>
</dbReference>